<keyword evidence="4" id="KW-1185">Reference proteome</keyword>
<evidence type="ECO:0000313" key="3">
    <source>
        <dbReference type="EMBL" id="TWG24153.1"/>
    </source>
</evidence>
<protein>
    <recommendedName>
        <fullName evidence="5">Methyltransferase family protein</fullName>
    </recommendedName>
</protein>
<dbReference type="RefSeq" id="WP_145830835.1">
    <property type="nucleotide sequence ID" value="NZ_BOMX01000077.1"/>
</dbReference>
<dbReference type="EMBL" id="VIWY01000002">
    <property type="protein sequence ID" value="TWG24153.1"/>
    <property type="molecule type" value="Genomic_DNA"/>
</dbReference>
<reference evidence="3 4" key="1">
    <citation type="submission" date="2019-06" db="EMBL/GenBank/DDBJ databases">
        <title>Sequencing the genomes of 1000 actinobacteria strains.</title>
        <authorList>
            <person name="Klenk H.-P."/>
        </authorList>
    </citation>
    <scope>NUCLEOTIDE SEQUENCE [LARGE SCALE GENOMIC DNA]</scope>
    <source>
        <strain evidence="3 4">DSM 43866</strain>
    </source>
</reference>
<evidence type="ECO:0000256" key="2">
    <source>
        <dbReference type="SAM" id="MobiDB-lite"/>
    </source>
</evidence>
<dbReference type="AlphaFoldDB" id="A0A561WJZ4"/>
<name>A0A561WJZ4_ACTTI</name>
<evidence type="ECO:0000313" key="4">
    <source>
        <dbReference type="Proteomes" id="UP000320239"/>
    </source>
</evidence>
<keyword evidence="1" id="KW-0175">Coiled coil</keyword>
<feature type="region of interest" description="Disordered" evidence="2">
    <location>
        <begin position="366"/>
        <end position="398"/>
    </location>
</feature>
<evidence type="ECO:0000256" key="1">
    <source>
        <dbReference type="SAM" id="Coils"/>
    </source>
</evidence>
<organism evidence="3 4">
    <name type="scientific">Actinoplanes teichomyceticus</name>
    <dbReference type="NCBI Taxonomy" id="1867"/>
    <lineage>
        <taxon>Bacteria</taxon>
        <taxon>Bacillati</taxon>
        <taxon>Actinomycetota</taxon>
        <taxon>Actinomycetes</taxon>
        <taxon>Micromonosporales</taxon>
        <taxon>Micromonosporaceae</taxon>
        <taxon>Actinoplanes</taxon>
    </lineage>
</organism>
<proteinExistence type="predicted"/>
<evidence type="ECO:0008006" key="5">
    <source>
        <dbReference type="Google" id="ProtNLM"/>
    </source>
</evidence>
<dbReference type="Gene3D" id="3.40.50.150">
    <property type="entry name" value="Vaccinia Virus protein VP39"/>
    <property type="match status" value="1"/>
</dbReference>
<gene>
    <name evidence="3" type="ORF">FHX34_102706</name>
</gene>
<dbReference type="OrthoDB" id="3755682at2"/>
<dbReference type="Proteomes" id="UP000320239">
    <property type="component" value="Unassembled WGS sequence"/>
</dbReference>
<accession>A0A561WJZ4</accession>
<sequence length="532" mass="55382">MSVRLLGGEMPHWSEPVDTGARGAVLAALAAAAHGRTLVVGPHGAEVVDPLTAGELTLLVRGTPDAEALARRYATRPGVRVWCGSLDKLAAEPEFDTVLALDGLDRTGSTESPELPWSQALARLLAVLRPGGRLLLGLPNPAGLHRLVALPAEPGVTEWPAPAEDDPTRPVSLSELHAAVRSAGLEVLRGYAAFPSPDAPSALLGAELLADPRMRGLLQSTLRRALVPAAPLLADPRPIAMRLLHAGLAGPTAPGWVVVATRPGGPARPDLPGALIGTGPAGVDRVEHDPARGWLRVGAGAARVVPAGRCLHDVLLAAARGHDHPAFRGLLTAWQAGALAGVDADEIVVDPDGLLHGLGRPLDAPAPLAAGPAAPEPTSAEVATAEDTAAGPAGSRRDGEALRRFARAMFDEGLSHLWPTPADESEVTALLAEMAGRVAPDRAADAHDGPPTLRETVAQRDRLRRELAEARAQADWYERRAARRDAELIRANRIISALKATAPGRAATVVAGGLRTGKRVARAALRRLRPDG</sequence>
<comment type="caution">
    <text evidence="3">The sequence shown here is derived from an EMBL/GenBank/DDBJ whole genome shotgun (WGS) entry which is preliminary data.</text>
</comment>
<dbReference type="SUPFAM" id="SSF53335">
    <property type="entry name" value="S-adenosyl-L-methionine-dependent methyltransferases"/>
    <property type="match status" value="1"/>
</dbReference>
<feature type="coiled-coil region" evidence="1">
    <location>
        <begin position="453"/>
        <end position="480"/>
    </location>
</feature>
<dbReference type="InterPro" id="IPR029063">
    <property type="entry name" value="SAM-dependent_MTases_sf"/>
</dbReference>
<feature type="compositionally biased region" description="Low complexity" evidence="2">
    <location>
        <begin position="366"/>
        <end position="377"/>
    </location>
</feature>